<dbReference type="Gene3D" id="3.30.70.100">
    <property type="match status" value="1"/>
</dbReference>
<dbReference type="InterPro" id="IPR009799">
    <property type="entry name" value="EthD_dom"/>
</dbReference>
<dbReference type="Proteomes" id="UP001387100">
    <property type="component" value="Unassembled WGS sequence"/>
</dbReference>
<proteinExistence type="predicted"/>
<comment type="caution">
    <text evidence="2">The sequence shown here is derived from an EMBL/GenBank/DDBJ whole genome shotgun (WGS) entry which is preliminary data.</text>
</comment>
<evidence type="ECO:0000313" key="2">
    <source>
        <dbReference type="EMBL" id="MEJ5945016.1"/>
    </source>
</evidence>
<name>A0ABU8RJ44_9ACTN</name>
<feature type="domain" description="EthD" evidence="1">
    <location>
        <begin position="13"/>
        <end position="88"/>
    </location>
</feature>
<accession>A0ABU8RJ44</accession>
<dbReference type="Pfam" id="PF07110">
    <property type="entry name" value="EthD"/>
    <property type="match status" value="1"/>
</dbReference>
<dbReference type="RefSeq" id="WP_339574401.1">
    <property type="nucleotide sequence ID" value="NZ_JBBIAA010000005.1"/>
</dbReference>
<dbReference type="EMBL" id="JBBIAA010000005">
    <property type="protein sequence ID" value="MEJ5945016.1"/>
    <property type="molecule type" value="Genomic_DNA"/>
</dbReference>
<gene>
    <name evidence="2" type="ORF">WDZ17_06860</name>
</gene>
<evidence type="ECO:0000259" key="1">
    <source>
        <dbReference type="Pfam" id="PF07110"/>
    </source>
</evidence>
<evidence type="ECO:0000313" key="3">
    <source>
        <dbReference type="Proteomes" id="UP001387100"/>
    </source>
</evidence>
<reference evidence="2 3" key="1">
    <citation type="journal article" date="2017" name="Int. J. Syst. Evol. Microbiol.">
        <title>Pseudokineococcus basanitobsidens sp. nov., isolated from volcanic rock.</title>
        <authorList>
            <person name="Lee D.W."/>
            <person name="Park M.Y."/>
            <person name="Kim J.J."/>
            <person name="Kim B.S."/>
        </authorList>
    </citation>
    <scope>NUCLEOTIDE SEQUENCE [LARGE SCALE GENOMIC DNA]</scope>
    <source>
        <strain evidence="2 3">DSM 103726</strain>
    </source>
</reference>
<keyword evidence="3" id="KW-1185">Reference proteome</keyword>
<organism evidence="2 3">
    <name type="scientific">Pseudokineococcus basanitobsidens</name>
    <dbReference type="NCBI Taxonomy" id="1926649"/>
    <lineage>
        <taxon>Bacteria</taxon>
        <taxon>Bacillati</taxon>
        <taxon>Actinomycetota</taxon>
        <taxon>Actinomycetes</taxon>
        <taxon>Kineosporiales</taxon>
        <taxon>Kineosporiaceae</taxon>
        <taxon>Pseudokineococcus</taxon>
    </lineage>
</organism>
<sequence length="102" mass="10796">MAVKLTVVYDNPEDPEAFEKHYASTHAALAGKVPDVQRVETAKVFPKEDGSDTPAYRTADLYFVDYATASAALATPEGQALAADVDSIATGGYRMLLSQVGG</sequence>
<dbReference type="NCBIfam" id="TIGR02118">
    <property type="entry name" value="EthD family reductase"/>
    <property type="match status" value="1"/>
</dbReference>
<dbReference type="SUPFAM" id="SSF54909">
    <property type="entry name" value="Dimeric alpha+beta barrel"/>
    <property type="match status" value="1"/>
</dbReference>
<protein>
    <submittedName>
        <fullName evidence="2">EthD family reductase</fullName>
    </submittedName>
</protein>
<dbReference type="InterPro" id="IPR011008">
    <property type="entry name" value="Dimeric_a/b-barrel"/>
</dbReference>